<dbReference type="NCBIfam" id="TIGR01563">
    <property type="entry name" value="gp16_SPP1"/>
    <property type="match status" value="1"/>
</dbReference>
<reference evidence="1 2" key="1">
    <citation type="submission" date="2020-08" db="EMBL/GenBank/DDBJ databases">
        <title>Genomic Encyclopedia of Type Strains, Phase IV (KMG-IV): sequencing the most valuable type-strain genomes for metagenomic binning, comparative biology and taxonomic classification.</title>
        <authorList>
            <person name="Goeker M."/>
        </authorList>
    </citation>
    <scope>NUCLEOTIDE SEQUENCE [LARGE SCALE GENOMIC DNA]</scope>
    <source>
        <strain evidence="1 2">DSM 22336</strain>
    </source>
</reference>
<accession>A0A841M2D5</accession>
<dbReference type="Pfam" id="PF05521">
    <property type="entry name" value="Phage_HCP"/>
    <property type="match status" value="1"/>
</dbReference>
<dbReference type="InterPro" id="IPR038666">
    <property type="entry name" value="SSP1_head-tail_sf"/>
</dbReference>
<dbReference type="AlphaFoldDB" id="A0A841M2D5"/>
<protein>
    <submittedName>
        <fullName evidence="1">SPP1 family predicted phage head-tail adaptor</fullName>
    </submittedName>
</protein>
<organism evidence="1 2">
    <name type="scientific">Paenochrobactrum gallinarii</name>
    <dbReference type="NCBI Taxonomy" id="643673"/>
    <lineage>
        <taxon>Bacteria</taxon>
        <taxon>Pseudomonadati</taxon>
        <taxon>Pseudomonadota</taxon>
        <taxon>Alphaproteobacteria</taxon>
        <taxon>Hyphomicrobiales</taxon>
        <taxon>Brucellaceae</taxon>
        <taxon>Paenochrobactrum</taxon>
    </lineage>
</organism>
<sequence>MNTLFMNAGRLRTELKLEALQPQPDDIGGYSETWHEIALIWGQIRAITSSSRFLAQRWHPETTHRITIRFSEAIQAGMRLRKDKRIFHIDAIQDADETRRYQICFVREETS</sequence>
<gene>
    <name evidence="1" type="ORF">FHS77_000842</name>
</gene>
<keyword evidence="2" id="KW-1185">Reference proteome</keyword>
<dbReference type="RefSeq" id="WP_184220389.1">
    <property type="nucleotide sequence ID" value="NZ_JACIIU010000002.1"/>
</dbReference>
<proteinExistence type="predicted"/>
<dbReference type="EMBL" id="JACIIU010000002">
    <property type="protein sequence ID" value="MBB6260318.1"/>
    <property type="molecule type" value="Genomic_DNA"/>
</dbReference>
<comment type="caution">
    <text evidence="1">The sequence shown here is derived from an EMBL/GenBank/DDBJ whole genome shotgun (WGS) entry which is preliminary data.</text>
</comment>
<evidence type="ECO:0000313" key="1">
    <source>
        <dbReference type="EMBL" id="MBB6260318.1"/>
    </source>
</evidence>
<dbReference type="Proteomes" id="UP000555393">
    <property type="component" value="Unassembled WGS sequence"/>
</dbReference>
<evidence type="ECO:0000313" key="2">
    <source>
        <dbReference type="Proteomes" id="UP000555393"/>
    </source>
</evidence>
<name>A0A841M2D5_9HYPH</name>
<dbReference type="InterPro" id="IPR008767">
    <property type="entry name" value="Phage_SPP1_head-tail_adaptor"/>
</dbReference>
<dbReference type="Gene3D" id="2.40.10.270">
    <property type="entry name" value="Bacteriophage SPP1 head-tail adaptor protein"/>
    <property type="match status" value="1"/>
</dbReference>